<dbReference type="InterPro" id="IPR018713">
    <property type="entry name" value="MPAB/Lcp_cat_dom"/>
</dbReference>
<dbReference type="PANTHER" id="PTHR36151">
    <property type="entry name" value="BLR2777 PROTEIN"/>
    <property type="match status" value="1"/>
</dbReference>
<accession>A0AB74U4P1</accession>
<proteinExistence type="predicted"/>
<protein>
    <submittedName>
        <fullName evidence="2">Oxygenase MpaB family protein</fullName>
        <ecNumber evidence="2">1.-.-.-</ecNumber>
    </submittedName>
</protein>
<dbReference type="AlphaFoldDB" id="A0AB74U4P1"/>
<feature type="domain" description="ER-bound oxygenase mpaB/mpaB'/Rubber oxygenase catalytic" evidence="1">
    <location>
        <begin position="58"/>
        <end position="241"/>
    </location>
</feature>
<dbReference type="EC" id="1.-.-.-" evidence="2"/>
<evidence type="ECO:0000313" key="2">
    <source>
        <dbReference type="EMBL" id="XCJ79216.1"/>
    </source>
</evidence>
<sequence>MSEQDAVSSSEDFVLTEEKMMGNPSRWRRLGVPVAAGQRNHEDGTPDYGLFGPSSVVWKVLLHPATVIYQTPAQFSMQLMYKPVVAGVRDADPLATQVRAGTLTAFDSFNRFQRNSGLHAPMWFGDTRTAETMWAHLHALHDHVKGGIIDVGQPELGEYHADGPRDVMWAALTEMMGMLWTYEHFAWHGDSPPQRLPDHERDQYVAESAAYLRLVGAPEEEIPQTIAEVDALFEKYQELFKKTDTMYIMPESGKDFAVLTQEQIKKNWHPTQQMAVDVLDEFFNKPTNLVIASYPTYLQIWGAGWDEAKRAEEAENLKAALPEIRARQESPDVERRAIDLFWGPDARELIASARALMKGVH</sequence>
<dbReference type="Pfam" id="PF09995">
    <property type="entry name" value="MPAB_Lcp_cat"/>
    <property type="match status" value="1"/>
</dbReference>
<evidence type="ECO:0000259" key="1">
    <source>
        <dbReference type="Pfam" id="PF09995"/>
    </source>
</evidence>
<dbReference type="GO" id="GO:0016491">
    <property type="term" value="F:oxidoreductase activity"/>
    <property type="evidence" value="ECO:0007669"/>
    <property type="project" value="UniProtKB-KW"/>
</dbReference>
<reference evidence="2" key="1">
    <citation type="submission" date="2024-06" db="EMBL/GenBank/DDBJ databases">
        <title>Complete genome of Salinicola endophyticus HNIBRBA4755.</title>
        <authorList>
            <person name="Shin S.Y."/>
            <person name="Kang H."/>
            <person name="Song J."/>
        </authorList>
    </citation>
    <scope>NUCLEOTIDE SEQUENCE</scope>
    <source>
        <strain evidence="2">HNIBRBA4755</strain>
    </source>
</reference>
<organism evidence="2">
    <name type="scientific">Salinicola endophyticus</name>
    <dbReference type="NCBI Taxonomy" id="1949083"/>
    <lineage>
        <taxon>Bacteria</taxon>
        <taxon>Pseudomonadati</taxon>
        <taxon>Pseudomonadota</taxon>
        <taxon>Gammaproteobacteria</taxon>
        <taxon>Oceanospirillales</taxon>
        <taxon>Halomonadaceae</taxon>
        <taxon>Salinicola</taxon>
    </lineage>
</organism>
<keyword evidence="2" id="KW-0560">Oxidoreductase</keyword>
<dbReference type="EMBL" id="CP159578">
    <property type="protein sequence ID" value="XCJ79216.1"/>
    <property type="molecule type" value="Genomic_DNA"/>
</dbReference>
<name>A0AB74U4P1_9GAMM</name>
<dbReference type="PANTHER" id="PTHR36151:SF3">
    <property type="entry name" value="ER-BOUND OXYGENASE MPAB_MPAB'_RUBBER OXYGENASE CATALYTIC DOMAIN-CONTAINING PROTEIN"/>
    <property type="match status" value="1"/>
</dbReference>
<gene>
    <name evidence="2" type="ORF">ABV408_17510</name>
</gene>
<dbReference type="RefSeq" id="WP_353980162.1">
    <property type="nucleotide sequence ID" value="NZ_CP159578.1"/>
</dbReference>